<dbReference type="Proteomes" id="UP000800094">
    <property type="component" value="Unassembled WGS sequence"/>
</dbReference>
<dbReference type="GeneID" id="54589914"/>
<dbReference type="EMBL" id="ML987203">
    <property type="protein sequence ID" value="KAF2244384.1"/>
    <property type="molecule type" value="Genomic_DNA"/>
</dbReference>
<keyword evidence="2" id="KW-1185">Reference proteome</keyword>
<dbReference type="OrthoDB" id="417697at2759"/>
<gene>
    <name evidence="1" type="ORF">BU26DRAFT_99947</name>
</gene>
<dbReference type="AlphaFoldDB" id="A0A6A6I1K9"/>
<sequence>MFRLRPERAGCVLRMWHRCDSIWLTEIDARVPESVELDRLDISLNAAPPAEWLPSNVTLKTWDVKEDAPGDLVEAYDIVLQTAATV</sequence>
<protein>
    <submittedName>
        <fullName evidence="1">Uncharacterized protein</fullName>
    </submittedName>
</protein>
<name>A0A6A6I1K9_9PLEO</name>
<organism evidence="1 2">
    <name type="scientific">Trematosphaeria pertusa</name>
    <dbReference type="NCBI Taxonomy" id="390896"/>
    <lineage>
        <taxon>Eukaryota</taxon>
        <taxon>Fungi</taxon>
        <taxon>Dikarya</taxon>
        <taxon>Ascomycota</taxon>
        <taxon>Pezizomycotina</taxon>
        <taxon>Dothideomycetes</taxon>
        <taxon>Pleosporomycetidae</taxon>
        <taxon>Pleosporales</taxon>
        <taxon>Massarineae</taxon>
        <taxon>Trematosphaeriaceae</taxon>
        <taxon>Trematosphaeria</taxon>
    </lineage>
</organism>
<reference evidence="1" key="1">
    <citation type="journal article" date="2020" name="Stud. Mycol.">
        <title>101 Dothideomycetes genomes: a test case for predicting lifestyles and emergence of pathogens.</title>
        <authorList>
            <person name="Haridas S."/>
            <person name="Albert R."/>
            <person name="Binder M."/>
            <person name="Bloem J."/>
            <person name="Labutti K."/>
            <person name="Salamov A."/>
            <person name="Andreopoulos B."/>
            <person name="Baker S."/>
            <person name="Barry K."/>
            <person name="Bills G."/>
            <person name="Bluhm B."/>
            <person name="Cannon C."/>
            <person name="Castanera R."/>
            <person name="Culley D."/>
            <person name="Daum C."/>
            <person name="Ezra D."/>
            <person name="Gonzalez J."/>
            <person name="Henrissat B."/>
            <person name="Kuo A."/>
            <person name="Liang C."/>
            <person name="Lipzen A."/>
            <person name="Lutzoni F."/>
            <person name="Magnuson J."/>
            <person name="Mondo S."/>
            <person name="Nolan M."/>
            <person name="Ohm R."/>
            <person name="Pangilinan J."/>
            <person name="Park H.-J."/>
            <person name="Ramirez L."/>
            <person name="Alfaro M."/>
            <person name="Sun H."/>
            <person name="Tritt A."/>
            <person name="Yoshinaga Y."/>
            <person name="Zwiers L.-H."/>
            <person name="Turgeon B."/>
            <person name="Goodwin S."/>
            <person name="Spatafora J."/>
            <person name="Crous P."/>
            <person name="Grigoriev I."/>
        </authorList>
    </citation>
    <scope>NUCLEOTIDE SEQUENCE</scope>
    <source>
        <strain evidence="1">CBS 122368</strain>
    </source>
</reference>
<accession>A0A6A6I1K9</accession>
<dbReference type="RefSeq" id="XP_033679388.1">
    <property type="nucleotide sequence ID" value="XM_033836584.1"/>
</dbReference>
<proteinExistence type="predicted"/>
<evidence type="ECO:0000313" key="1">
    <source>
        <dbReference type="EMBL" id="KAF2244384.1"/>
    </source>
</evidence>
<evidence type="ECO:0000313" key="2">
    <source>
        <dbReference type="Proteomes" id="UP000800094"/>
    </source>
</evidence>